<keyword evidence="2" id="KW-1185">Reference proteome</keyword>
<organism evidence="1 2">
    <name type="scientific">Cirrhinus molitorella</name>
    <name type="common">mud carp</name>
    <dbReference type="NCBI Taxonomy" id="172907"/>
    <lineage>
        <taxon>Eukaryota</taxon>
        <taxon>Metazoa</taxon>
        <taxon>Chordata</taxon>
        <taxon>Craniata</taxon>
        <taxon>Vertebrata</taxon>
        <taxon>Euteleostomi</taxon>
        <taxon>Actinopterygii</taxon>
        <taxon>Neopterygii</taxon>
        <taxon>Teleostei</taxon>
        <taxon>Ostariophysi</taxon>
        <taxon>Cypriniformes</taxon>
        <taxon>Cyprinidae</taxon>
        <taxon>Labeoninae</taxon>
        <taxon>Labeonini</taxon>
        <taxon>Cirrhinus</taxon>
    </lineage>
</organism>
<dbReference type="Proteomes" id="UP001558613">
    <property type="component" value="Unassembled WGS sequence"/>
</dbReference>
<evidence type="ECO:0000313" key="1">
    <source>
        <dbReference type="EMBL" id="KAL1249020.1"/>
    </source>
</evidence>
<reference evidence="1 2" key="1">
    <citation type="submission" date="2023-09" db="EMBL/GenBank/DDBJ databases">
        <authorList>
            <person name="Wang M."/>
        </authorList>
    </citation>
    <scope>NUCLEOTIDE SEQUENCE [LARGE SCALE GENOMIC DNA]</scope>
    <source>
        <strain evidence="1">GT-2023</strain>
        <tissue evidence="1">Liver</tissue>
    </source>
</reference>
<comment type="caution">
    <text evidence="1">The sequence shown here is derived from an EMBL/GenBank/DDBJ whole genome shotgun (WGS) entry which is preliminary data.</text>
</comment>
<gene>
    <name evidence="1" type="ORF">QQF64_022338</name>
</gene>
<proteinExistence type="predicted"/>
<accession>A0ABR3L7X0</accession>
<protein>
    <submittedName>
        <fullName evidence="1">Uncharacterized protein</fullName>
    </submittedName>
</protein>
<dbReference type="EMBL" id="JAYMGO010000024">
    <property type="protein sequence ID" value="KAL1249020.1"/>
    <property type="molecule type" value="Genomic_DNA"/>
</dbReference>
<sequence>MTATQSVGNCKGQKLAKVSIVPGGRWKSRTRRPALRRGQLLPMKAGGGVKVMITLLNLLSYRHETIVCLCLTSLCTLSAHRISGCPDMKSGESAGKCFPVFSLCSADTFGEGNGLSSPTSCT</sequence>
<name>A0ABR3L7X0_9TELE</name>
<evidence type="ECO:0000313" key="2">
    <source>
        <dbReference type="Proteomes" id="UP001558613"/>
    </source>
</evidence>